<proteinExistence type="predicted"/>
<name>A0ABW4XNW5_9GAMM</name>
<dbReference type="InterPro" id="IPR007460">
    <property type="entry name" value="BrnT_toxin"/>
</dbReference>
<dbReference type="EMBL" id="JBHUHT010000012">
    <property type="protein sequence ID" value="MFD2096490.1"/>
    <property type="molecule type" value="Genomic_DNA"/>
</dbReference>
<dbReference type="Pfam" id="PF04365">
    <property type="entry name" value="BrnT_toxin"/>
    <property type="match status" value="1"/>
</dbReference>
<comment type="caution">
    <text evidence="1">The sequence shown here is derived from an EMBL/GenBank/DDBJ whole genome shotgun (WGS) entry which is preliminary data.</text>
</comment>
<accession>A0ABW4XNW5</accession>
<dbReference type="Proteomes" id="UP001597380">
    <property type="component" value="Unassembled WGS sequence"/>
</dbReference>
<keyword evidence="2" id="KW-1185">Reference proteome</keyword>
<gene>
    <name evidence="1" type="ORF">ACFSJ3_10880</name>
</gene>
<dbReference type="Gene3D" id="3.10.450.530">
    <property type="entry name" value="Ribonuclease toxin, BrnT, of type II toxin-antitoxin system"/>
    <property type="match status" value="1"/>
</dbReference>
<sequence>MEFEWDDNKRQKTLFERGIDFIDAALIWDDPLRQQREDSRKDYGEPRYQTIGKGPVGILFVVYTIRLYERGKPVNRIISVRRANKKEMMQYESRTFAGGLAK</sequence>
<organism evidence="1 2">
    <name type="scientific">Corallincola platygyrae</name>
    <dbReference type="NCBI Taxonomy" id="1193278"/>
    <lineage>
        <taxon>Bacteria</taxon>
        <taxon>Pseudomonadati</taxon>
        <taxon>Pseudomonadota</taxon>
        <taxon>Gammaproteobacteria</taxon>
        <taxon>Alteromonadales</taxon>
        <taxon>Psychromonadaceae</taxon>
        <taxon>Corallincola</taxon>
    </lineage>
</organism>
<dbReference type="InterPro" id="IPR038573">
    <property type="entry name" value="BrnT_sf"/>
</dbReference>
<dbReference type="RefSeq" id="WP_345339125.1">
    <property type="nucleotide sequence ID" value="NZ_BAABLI010000008.1"/>
</dbReference>
<evidence type="ECO:0000313" key="2">
    <source>
        <dbReference type="Proteomes" id="UP001597380"/>
    </source>
</evidence>
<evidence type="ECO:0000313" key="1">
    <source>
        <dbReference type="EMBL" id="MFD2096490.1"/>
    </source>
</evidence>
<reference evidence="2" key="1">
    <citation type="journal article" date="2019" name="Int. J. Syst. Evol. Microbiol.">
        <title>The Global Catalogue of Microorganisms (GCM) 10K type strain sequencing project: providing services to taxonomists for standard genome sequencing and annotation.</title>
        <authorList>
            <consortium name="The Broad Institute Genomics Platform"/>
            <consortium name="The Broad Institute Genome Sequencing Center for Infectious Disease"/>
            <person name="Wu L."/>
            <person name="Ma J."/>
        </authorList>
    </citation>
    <scope>NUCLEOTIDE SEQUENCE [LARGE SCALE GENOMIC DNA]</scope>
    <source>
        <strain evidence="2">CGMCC 1.10992</strain>
    </source>
</reference>
<protein>
    <submittedName>
        <fullName evidence="1">BrnT family toxin</fullName>
    </submittedName>
</protein>